<proteinExistence type="inferred from homology"/>
<protein>
    <submittedName>
        <fullName evidence="3">NAD-dependent epimerase/dehydratase family protein</fullName>
    </submittedName>
</protein>
<name>A0A7B2A371_ECOLX</name>
<reference evidence="3" key="1">
    <citation type="journal article" date="2018" name="Genome Biol.">
        <title>SKESA: strategic k-mer extension for scrupulous assemblies.</title>
        <authorList>
            <person name="Souvorov A."/>
            <person name="Agarwala R."/>
            <person name="Lipman D.J."/>
        </authorList>
    </citation>
    <scope>NUCLEOTIDE SEQUENCE</scope>
    <source>
        <strain evidence="3">EC00751</strain>
    </source>
</reference>
<dbReference type="AlphaFoldDB" id="A0A7B2A371"/>
<accession>A0A7B2A371</accession>
<dbReference type="EMBL" id="DABBID010000001">
    <property type="protein sequence ID" value="HAH4304715.1"/>
    <property type="molecule type" value="Genomic_DNA"/>
</dbReference>
<evidence type="ECO:0000256" key="2">
    <source>
        <dbReference type="ARBA" id="ARBA00007637"/>
    </source>
</evidence>
<reference evidence="3" key="2">
    <citation type="submission" date="2019-12" db="EMBL/GenBank/DDBJ databases">
        <authorList>
            <consortium name="NCBI Pathogen Detection Project"/>
        </authorList>
    </citation>
    <scope>NUCLEOTIDE SEQUENCE</scope>
    <source>
        <strain evidence="3">EC00751</strain>
    </source>
</reference>
<comment type="pathway">
    <text evidence="1">Bacterial outer membrane biogenesis; LPS O-antigen biosynthesis.</text>
</comment>
<dbReference type="Gene3D" id="3.40.50.720">
    <property type="entry name" value="NAD(P)-binding Rossmann-like Domain"/>
    <property type="match status" value="1"/>
</dbReference>
<dbReference type="Pfam" id="PF01370">
    <property type="entry name" value="Epimerase"/>
    <property type="match status" value="1"/>
</dbReference>
<evidence type="ECO:0000256" key="1">
    <source>
        <dbReference type="ARBA" id="ARBA00005125"/>
    </source>
</evidence>
<dbReference type="PANTHER" id="PTHR43000">
    <property type="entry name" value="DTDP-D-GLUCOSE 4,6-DEHYDRATASE-RELATED"/>
    <property type="match status" value="1"/>
</dbReference>
<evidence type="ECO:0000313" key="3">
    <source>
        <dbReference type="EMBL" id="HAH4304715.1"/>
    </source>
</evidence>
<dbReference type="RefSeq" id="WP_077513727.1">
    <property type="nucleotide sequence ID" value="NZ_BGFO01000193.1"/>
</dbReference>
<dbReference type="SUPFAM" id="SSF51735">
    <property type="entry name" value="NAD(P)-binding Rossmann-fold domains"/>
    <property type="match status" value="1"/>
</dbReference>
<comment type="similarity">
    <text evidence="2">Belongs to the NAD(P)-dependent epimerase/dehydratase family.</text>
</comment>
<gene>
    <name evidence="3" type="ORF">GRC96_00155</name>
</gene>
<dbReference type="InterPro" id="IPR001509">
    <property type="entry name" value="Epimerase_deHydtase"/>
</dbReference>
<comment type="caution">
    <text evidence="3">The sequence shown here is derived from an EMBL/GenBank/DDBJ whole genome shotgun (WGS) entry which is preliminary data.</text>
</comment>
<dbReference type="InterPro" id="IPR036291">
    <property type="entry name" value="NAD(P)-bd_dom_sf"/>
</dbReference>
<organism evidence="3">
    <name type="scientific">Escherichia coli</name>
    <dbReference type="NCBI Taxonomy" id="562"/>
    <lineage>
        <taxon>Bacteria</taxon>
        <taxon>Pseudomonadati</taxon>
        <taxon>Pseudomonadota</taxon>
        <taxon>Gammaproteobacteria</taxon>
        <taxon>Enterobacterales</taxon>
        <taxon>Enterobacteriaceae</taxon>
        <taxon>Escherichia</taxon>
    </lineage>
</organism>
<sequence length="326" mass="36178">MRHIITGGSGFTGSVLTRRLLEKGQEVVNIDIREQKNVELKKSVHFIHGDITDITTLEKINLKEDDVVYHLAARQFADDVPKLSREDWFNAVNVRGTEMVINEMKKTDCHKLVFFSTDMTYGIPDRCPVPPDQEQKPLGPYGKSKVLAENIIRSENAISATIFRPRLITGPGRLGILGKLFKLIENNLPVPMIGNGDNRYQMVDVEDCALAAELAVQKNCPSVNLNLGSATPPTTKELLNGIIKHANSKSILLPIPGYLLKPVLATLDKAGMTLLYPEQFAIADKDVLLDTSLTQEILGWCTSKSDILAMCQAYDAYVENRMTISN</sequence>